<proteinExistence type="predicted"/>
<reference evidence="3 4" key="1">
    <citation type="journal article" date="2015" name="Genome Biol. Evol.">
        <title>Phylogenomic analyses indicate that early fungi evolved digesting cell walls of algal ancestors of land plants.</title>
        <authorList>
            <person name="Chang Y."/>
            <person name="Wang S."/>
            <person name="Sekimoto S."/>
            <person name="Aerts A.L."/>
            <person name="Choi C."/>
            <person name="Clum A."/>
            <person name="LaButti K.M."/>
            <person name="Lindquist E.A."/>
            <person name="Yee Ngan C."/>
            <person name="Ohm R.A."/>
            <person name="Salamov A.A."/>
            <person name="Grigoriev I.V."/>
            <person name="Spatafora J.W."/>
            <person name="Berbee M.L."/>
        </authorList>
    </citation>
    <scope>NUCLEOTIDE SEQUENCE [LARGE SCALE GENOMIC DNA]</scope>
    <source>
        <strain evidence="3 4">JEL478</strain>
    </source>
</reference>
<feature type="region of interest" description="Disordered" evidence="1">
    <location>
        <begin position="165"/>
        <end position="195"/>
    </location>
</feature>
<organism evidence="3 4">
    <name type="scientific">Gonapodya prolifera (strain JEL478)</name>
    <name type="common">Monoblepharis prolifera</name>
    <dbReference type="NCBI Taxonomy" id="1344416"/>
    <lineage>
        <taxon>Eukaryota</taxon>
        <taxon>Fungi</taxon>
        <taxon>Fungi incertae sedis</taxon>
        <taxon>Chytridiomycota</taxon>
        <taxon>Chytridiomycota incertae sedis</taxon>
        <taxon>Monoblepharidomycetes</taxon>
        <taxon>Monoblepharidales</taxon>
        <taxon>Gonapodyaceae</taxon>
        <taxon>Gonapodya</taxon>
    </lineage>
</organism>
<evidence type="ECO:0000313" key="4">
    <source>
        <dbReference type="Proteomes" id="UP000070544"/>
    </source>
</evidence>
<feature type="chain" id="PRO_5007296233" evidence="2">
    <location>
        <begin position="17"/>
        <end position="390"/>
    </location>
</feature>
<evidence type="ECO:0000256" key="2">
    <source>
        <dbReference type="SAM" id="SignalP"/>
    </source>
</evidence>
<gene>
    <name evidence="3" type="ORF">M427DRAFT_68959</name>
</gene>
<dbReference type="Proteomes" id="UP000070544">
    <property type="component" value="Unassembled WGS sequence"/>
</dbReference>
<evidence type="ECO:0000256" key="1">
    <source>
        <dbReference type="SAM" id="MobiDB-lite"/>
    </source>
</evidence>
<name>A0A139AIW7_GONPJ</name>
<feature type="signal peptide" evidence="2">
    <location>
        <begin position="1"/>
        <end position="16"/>
    </location>
</feature>
<accession>A0A139AIW7</accession>
<evidence type="ECO:0000313" key="3">
    <source>
        <dbReference type="EMBL" id="KXS16668.1"/>
    </source>
</evidence>
<keyword evidence="4" id="KW-1185">Reference proteome</keyword>
<dbReference type="AlphaFoldDB" id="A0A139AIW7"/>
<dbReference type="EMBL" id="KQ965751">
    <property type="protein sequence ID" value="KXS16668.1"/>
    <property type="molecule type" value="Genomic_DNA"/>
</dbReference>
<protein>
    <submittedName>
        <fullName evidence="3">Uncharacterized protein</fullName>
    </submittedName>
</protein>
<sequence>MSRFLLWMSTAAPSLSTIYLELRLVVKKGDLGSKEECAVAAENVAKKVTESLTQAAPANCMCVLKGTESFLLARPTRVMEGVGHAGRNVYLDSEDDESEDQMDTTAEVETPLEAEAGVARMLAGMGVQVRRVFLQTYCTKHPKYPSYSGRVLCFATPVTAFGSTMATSTRSSPAELGSNPQSSSSPRSPPAAPQLSDHALMASQKSMLESLLLEILYQIKRLLDPVTFYTKFAVASRSIRTATFSAIPGCPHGEIVSLCTIVVLRSNPSIGSSAKFLDQFEVSDINSSGDTVQRVWTSCKVAVWLSDVELAGSRLQDFERLLDERAGGTKSEAKEGKLRGRRVKFNLKRIEVDRQNDPTSTMYLCWDFYLSTALAKLAEYANTKAMSGGR</sequence>
<keyword evidence="2" id="KW-0732">Signal</keyword>